<gene>
    <name evidence="1" type="ORF">EXE59_15960</name>
</gene>
<dbReference type="OrthoDB" id="8914041at2"/>
<dbReference type="EMBL" id="SRRO01000001">
    <property type="protein sequence ID" value="TGN65287.1"/>
    <property type="molecule type" value="Genomic_DNA"/>
</dbReference>
<comment type="caution">
    <text evidence="1">The sequence shown here is derived from an EMBL/GenBank/DDBJ whole genome shotgun (WGS) entry which is preliminary data.</text>
</comment>
<protein>
    <recommendedName>
        <fullName evidence="3">DUF4259 domain-containing protein</fullName>
    </recommendedName>
</protein>
<reference evidence="1 2" key="1">
    <citation type="submission" date="2019-04" db="EMBL/GenBank/DDBJ databases">
        <title>Three New Species of Nocardioides, Nocardioides euryhalodurans sp. nov., Nocardioides seonyuensis sp. nov. and Nocardioides eburneoflavus sp. nov. Isolated from Soil.</title>
        <authorList>
            <person name="Roh S.G."/>
            <person name="Lee C."/>
            <person name="Kim M.-K."/>
            <person name="Kim S.B."/>
        </authorList>
    </citation>
    <scope>NUCLEOTIDE SEQUENCE [LARGE SCALE GENOMIC DNA]</scope>
    <source>
        <strain evidence="1 2">MMS17-SY213</strain>
    </source>
</reference>
<name>A0A4Z1CHU5_9ACTN</name>
<proteinExistence type="predicted"/>
<dbReference type="AlphaFoldDB" id="A0A4Z1CHU5"/>
<evidence type="ECO:0000313" key="1">
    <source>
        <dbReference type="EMBL" id="TGN65287.1"/>
    </source>
</evidence>
<evidence type="ECO:0008006" key="3">
    <source>
        <dbReference type="Google" id="ProtNLM"/>
    </source>
</evidence>
<dbReference type="Proteomes" id="UP000297496">
    <property type="component" value="Unassembled WGS sequence"/>
</dbReference>
<sequence>MGAWGPAIFSDDTACDIRSDYRELLEDGVDDAEATQRVISEYQHLGDDEVHVLWLALAAAQSGLGRLDDLVKAEALRVIDGDVGLELWVEAGARELASRKAALAKLRKTLRGPQKPPSKVRRPWSHVTDLSPGDVLACTLPDGKRALFRVATLDAQRVGTAPIVRRLEWARASLPSGRKLAKLKPLPETRPMDDKPSVSFCVARHRKKDEDWRDVGFEIVGQVPLPSEDAQFAPRTYTTWRALRTSLDNGW</sequence>
<evidence type="ECO:0000313" key="2">
    <source>
        <dbReference type="Proteomes" id="UP000297496"/>
    </source>
</evidence>
<organism evidence="1 2">
    <name type="scientific">Nocardioides eburneiflavus</name>
    <dbReference type="NCBI Taxonomy" id="2518372"/>
    <lineage>
        <taxon>Bacteria</taxon>
        <taxon>Bacillati</taxon>
        <taxon>Actinomycetota</taxon>
        <taxon>Actinomycetes</taxon>
        <taxon>Propionibacteriales</taxon>
        <taxon>Nocardioidaceae</taxon>
        <taxon>Nocardioides</taxon>
    </lineage>
</organism>
<dbReference type="RefSeq" id="WP_135839785.1">
    <property type="nucleotide sequence ID" value="NZ_SRRO01000001.1"/>
</dbReference>
<accession>A0A4Z1CHU5</accession>
<keyword evidence="2" id="KW-1185">Reference proteome</keyword>